<sequence>MRPYILILSFAVLALAIRTPEPRAAIECDGRSPDIGLNPWRCDGKSCKPGELCVKNKCWPLNIGSNHESCGSSKAACAPGQWCNAGKCDPIQIILDPLAYGSETCKAGELCVNDFCIPLNIGTDVNNCGATNRTCAAGSVCVDKACVPLTVGSPDIIIGTDVSNCGGKGIHCEPGNICIFSQCVDLGMQNRTSPVRLGTDHSACGSQLDGCKPEELCISGNCVGGLPTCRKQDSIDRYWWSHDDHYRLSDAYTPKGDGSWYWPEEGYCQRGGVFAAGMCGQKGHVCPPNHICCRGECLAIDDVDDGPISNPGHCGGQSCGSGHCCIDNQCAPVVIDYNNCGYGCSHGYICLSGKCIQASRDPGSCRGIRCPSNSLCIMGKCIPMIDDGRCHGGCEPGNICIDGMCLPIDKPPSCKPSCPAGTICIEGACTAITNPSQCNSKGLNCPPGFICVSKSCVPWSQPALCGSGGKACPAGTVCVLGNCVAIEDSANCGKSNKRCAANELCLGGLCTALDAATCAVDTDCKGVQYCDKKKLVCIEPEACEANTTCRNGGKCFIRYCMPLCSSDQDCAGWGVCGKDHCIPTCNLPTDCPNDSLCDGGVCIPRSASCRSTDDCKEGQLCDMEDRICVSGTGCEKDKQCLDGQLCHKKASVCVNFKFCTTGADCSSRDTCLDRYCTPTYTAAADYGSWSLCVNNRYQDKCKIESDCIFSSMCGLNGVYDKLPSDACTSNNNCRSGQLCYNGGKCRNKRVRCLINNDYPLGRFCGKGNVCLDISTAPSRLKLGLDSSASDQVANASLTPAPRPPSTRLESPKQDAASPKPAVPSTKP</sequence>
<accession>A0ACA9U0D3</accession>
<reference evidence="1" key="1">
    <citation type="submission" date="2020-04" db="EMBL/GenBank/DDBJ databases">
        <authorList>
            <person name="Broberg M."/>
        </authorList>
    </citation>
    <scope>NUCLEOTIDE SEQUENCE</scope>
</reference>
<dbReference type="EMBL" id="CADEHS020000010">
    <property type="protein sequence ID" value="CAG9946680.1"/>
    <property type="molecule type" value="Genomic_DNA"/>
</dbReference>
<protein>
    <submittedName>
        <fullName evidence="1">Uncharacterized protein</fullName>
    </submittedName>
</protein>
<evidence type="ECO:0000313" key="1">
    <source>
        <dbReference type="EMBL" id="CAG9946680.1"/>
    </source>
</evidence>
<keyword evidence="2" id="KW-1185">Reference proteome</keyword>
<name>A0ACA9U0D3_BIOOC</name>
<dbReference type="Proteomes" id="UP000836387">
    <property type="component" value="Unassembled WGS sequence"/>
</dbReference>
<reference evidence="1" key="2">
    <citation type="submission" date="2021-10" db="EMBL/GenBank/DDBJ databases">
        <authorList>
            <person name="Piombo E."/>
        </authorList>
    </citation>
    <scope>NUCLEOTIDE SEQUENCE</scope>
</reference>
<evidence type="ECO:0000313" key="2">
    <source>
        <dbReference type="Proteomes" id="UP000836387"/>
    </source>
</evidence>
<proteinExistence type="predicted"/>
<organism evidence="1 2">
    <name type="scientific">Clonostachys rosea f. rosea IK726</name>
    <dbReference type="NCBI Taxonomy" id="1349383"/>
    <lineage>
        <taxon>Eukaryota</taxon>
        <taxon>Fungi</taxon>
        <taxon>Dikarya</taxon>
        <taxon>Ascomycota</taxon>
        <taxon>Pezizomycotina</taxon>
        <taxon>Sordariomycetes</taxon>
        <taxon>Hypocreomycetidae</taxon>
        <taxon>Hypocreales</taxon>
        <taxon>Bionectriaceae</taxon>
        <taxon>Clonostachys</taxon>
    </lineage>
</organism>
<comment type="caution">
    <text evidence="1">The sequence shown here is derived from an EMBL/GenBank/DDBJ whole genome shotgun (WGS) entry which is preliminary data.</text>
</comment>
<gene>
    <name evidence="1" type="ORF">CRV2_00005564</name>
</gene>